<dbReference type="Pfam" id="PF00759">
    <property type="entry name" value="Glyco_hydro_9"/>
    <property type="match status" value="1"/>
</dbReference>
<dbReference type="SUPFAM" id="SSF48208">
    <property type="entry name" value="Six-hairpin glycosidases"/>
    <property type="match status" value="1"/>
</dbReference>
<sequence length="468" mass="51588">MGKSWTFTVGGNVYEHTYFMAMRGFYGQRCGTAVDLGPEFPGYSHPACHLHGEFHPSSGQQGPRDNRGGWHDAGDYGRYMVNSGVATGTLLWAWEIYGPRLKQVQLAIPETGNGTPDILNEARWNLEWMLRMQDADGGAWHKQTSEHFPGFIAADEDTLPSDVIGTGSAPYKSTCATADLAAVAAIAARVYKPFDVKFAARALDAARRAWEWTEKYPNVTFRNPSGVTTGEYGDSNCSDERLWAAVELWRTTGEEEYHQFFLDHYTEYLTSLDSPPAENWRSLGPMALRSYVLSRRKDAEAKAQAAIRERMLAAARAIVNETSANPYHVSLQIKDYVWGSNGIAAQYGMDLLIADAIAPNPAFANAARDNLHYLLGRNTFSLSWVTKVGENSVQHPHHRPSAASKQGPWPGLLAGGPNAGRQDSVLAALPKDLLPARVYADETESYASNEIAINWQASLVFLLAGQLR</sequence>
<proteinExistence type="predicted"/>
<evidence type="ECO:0000313" key="8">
    <source>
        <dbReference type="Proteomes" id="UP000239735"/>
    </source>
</evidence>
<accession>A0A2N9LLF0</accession>
<keyword evidence="3 7" id="KW-0326">Glycosidase</keyword>
<dbReference type="InterPro" id="IPR012341">
    <property type="entry name" value="6hp_glycosidase-like_sf"/>
</dbReference>
<evidence type="ECO:0000256" key="4">
    <source>
        <dbReference type="ARBA" id="ARBA00023326"/>
    </source>
</evidence>
<evidence type="ECO:0000256" key="2">
    <source>
        <dbReference type="ARBA" id="ARBA00023277"/>
    </source>
</evidence>
<dbReference type="GO" id="GO:0000272">
    <property type="term" value="P:polysaccharide catabolic process"/>
    <property type="evidence" value="ECO:0007669"/>
    <property type="project" value="UniProtKB-KW"/>
</dbReference>
<gene>
    <name evidence="7" type="ORF">SBA5_410036</name>
</gene>
<dbReference type="AlphaFoldDB" id="A0A2N9LLF0"/>
<evidence type="ECO:0000256" key="1">
    <source>
        <dbReference type="ARBA" id="ARBA00022801"/>
    </source>
</evidence>
<feature type="region of interest" description="Disordered" evidence="5">
    <location>
        <begin position="391"/>
        <end position="414"/>
    </location>
</feature>
<dbReference type="Proteomes" id="UP000239735">
    <property type="component" value="Unassembled WGS sequence"/>
</dbReference>
<dbReference type="Gene3D" id="1.50.10.10">
    <property type="match status" value="1"/>
</dbReference>
<evidence type="ECO:0000313" key="7">
    <source>
        <dbReference type="EMBL" id="SPE23994.1"/>
    </source>
</evidence>
<feature type="domain" description="Glycoside hydrolase family 9" evidence="6">
    <location>
        <begin position="14"/>
        <end position="463"/>
    </location>
</feature>
<evidence type="ECO:0000259" key="6">
    <source>
        <dbReference type="Pfam" id="PF00759"/>
    </source>
</evidence>
<keyword evidence="2" id="KW-0119">Carbohydrate metabolism</keyword>
<organism evidence="7 8">
    <name type="scientific">Candidatus Sulfuritelmatomonas gaucii</name>
    <dbReference type="NCBI Taxonomy" id="2043161"/>
    <lineage>
        <taxon>Bacteria</taxon>
        <taxon>Pseudomonadati</taxon>
        <taxon>Acidobacteriota</taxon>
        <taxon>Terriglobia</taxon>
        <taxon>Terriglobales</taxon>
        <taxon>Acidobacteriaceae</taxon>
        <taxon>Candidatus Sulfuritelmatomonas</taxon>
    </lineage>
</organism>
<keyword evidence="1 7" id="KW-0378">Hydrolase</keyword>
<dbReference type="PANTHER" id="PTHR22298">
    <property type="entry name" value="ENDO-1,4-BETA-GLUCANASE"/>
    <property type="match status" value="1"/>
</dbReference>
<evidence type="ECO:0000256" key="5">
    <source>
        <dbReference type="SAM" id="MobiDB-lite"/>
    </source>
</evidence>
<dbReference type="InterPro" id="IPR008928">
    <property type="entry name" value="6-hairpin_glycosidase_sf"/>
</dbReference>
<dbReference type="GO" id="GO:0008810">
    <property type="term" value="F:cellulase activity"/>
    <property type="evidence" value="ECO:0007669"/>
    <property type="project" value="UniProtKB-EC"/>
</dbReference>
<dbReference type="EMBL" id="OKRB01000099">
    <property type="protein sequence ID" value="SPE23994.1"/>
    <property type="molecule type" value="Genomic_DNA"/>
</dbReference>
<dbReference type="InterPro" id="IPR001701">
    <property type="entry name" value="Glyco_hydro_9"/>
</dbReference>
<dbReference type="EC" id="3.2.1.4" evidence="7"/>
<evidence type="ECO:0000256" key="3">
    <source>
        <dbReference type="ARBA" id="ARBA00023295"/>
    </source>
</evidence>
<keyword evidence="4" id="KW-0624">Polysaccharide degradation</keyword>
<protein>
    <submittedName>
        <fullName evidence="7">Cellulase</fullName>
        <ecNumber evidence="7">3.2.1.4</ecNumber>
    </submittedName>
</protein>
<reference evidence="8" key="1">
    <citation type="submission" date="2018-02" db="EMBL/GenBank/DDBJ databases">
        <authorList>
            <person name="Hausmann B."/>
        </authorList>
    </citation>
    <scope>NUCLEOTIDE SEQUENCE [LARGE SCALE GENOMIC DNA]</scope>
    <source>
        <strain evidence="8">Peat soil MAG SbA5</strain>
    </source>
</reference>
<name>A0A2N9LLF0_9BACT</name>